<evidence type="ECO:0000256" key="20">
    <source>
        <dbReference type="SAM" id="Phobius"/>
    </source>
</evidence>
<dbReference type="InterPro" id="IPR007110">
    <property type="entry name" value="Ig-like_dom"/>
</dbReference>
<gene>
    <name evidence="23" type="primary">LOC111114173</name>
</gene>
<evidence type="ECO:0000256" key="2">
    <source>
        <dbReference type="ARBA" id="ARBA00009759"/>
    </source>
</evidence>
<evidence type="ECO:0000256" key="3">
    <source>
        <dbReference type="ARBA" id="ARBA00022671"/>
    </source>
</evidence>
<evidence type="ECO:0000256" key="13">
    <source>
        <dbReference type="ARBA" id="ARBA00023180"/>
    </source>
</evidence>
<evidence type="ECO:0000256" key="6">
    <source>
        <dbReference type="ARBA" id="ARBA00022729"/>
    </source>
</evidence>
<dbReference type="InterPro" id="IPR044897">
    <property type="entry name" value="INPP1_dom_1"/>
</dbReference>
<evidence type="ECO:0000313" key="23">
    <source>
        <dbReference type="RefSeq" id="XP_022308169.1"/>
    </source>
</evidence>
<feature type="binding site" evidence="18">
    <location>
        <position position="160"/>
    </location>
    <ligand>
        <name>Mg(2+)</name>
        <dbReference type="ChEBI" id="CHEBI:18420"/>
        <label>1</label>
        <note>catalytic</note>
    </ligand>
</feature>
<evidence type="ECO:0000256" key="4">
    <source>
        <dbReference type="ARBA" id="ARBA00022692"/>
    </source>
</evidence>
<dbReference type="RefSeq" id="XP_022308169.1">
    <property type="nucleotide sequence ID" value="XM_022452461.1"/>
</dbReference>
<dbReference type="FunFam" id="2.60.40.10:FF:000032">
    <property type="entry name" value="palladin isoform X1"/>
    <property type="match status" value="1"/>
</dbReference>
<dbReference type="KEGG" id="cvn:111114173"/>
<comment type="similarity">
    <text evidence="2">Belongs to the inositol monophosphatase superfamily.</text>
</comment>
<feature type="region of interest" description="Disordered" evidence="19">
    <location>
        <begin position="697"/>
        <end position="803"/>
    </location>
</feature>
<dbReference type="SUPFAM" id="SSF56655">
    <property type="entry name" value="Carbohydrate phosphatase"/>
    <property type="match status" value="1"/>
</dbReference>
<dbReference type="EC" id="3.1.3.57" evidence="17"/>
<keyword evidence="11" id="KW-1015">Disulfide bond</keyword>
<feature type="binding site" evidence="18">
    <location>
        <position position="302"/>
    </location>
    <ligand>
        <name>Mg(2+)</name>
        <dbReference type="ChEBI" id="CHEBI:18420"/>
        <label>1</label>
        <note>catalytic</note>
    </ligand>
</feature>
<dbReference type="GO" id="GO:0046872">
    <property type="term" value="F:metal ion binding"/>
    <property type="evidence" value="ECO:0007669"/>
    <property type="project" value="UniProtKB-KW"/>
</dbReference>
<dbReference type="FunFam" id="2.60.40.10:FF:000016">
    <property type="entry name" value="Fibroblast growth factor receptor"/>
    <property type="match status" value="1"/>
</dbReference>
<comment type="subcellular location">
    <subcellularLocation>
        <location evidence="1">Membrane</location>
        <topology evidence="1">Single-pass membrane protein</topology>
    </subcellularLocation>
</comment>
<proteinExistence type="inferred from homology"/>
<evidence type="ECO:0000256" key="12">
    <source>
        <dbReference type="ARBA" id="ARBA00023170"/>
    </source>
</evidence>
<dbReference type="PANTHER" id="PTHR43028">
    <property type="entry name" value="3'(2'),5'-BISPHOSPHATE NUCLEOTIDASE 1"/>
    <property type="match status" value="1"/>
</dbReference>
<feature type="compositionally biased region" description="Basic and acidic residues" evidence="19">
    <location>
        <begin position="753"/>
        <end position="777"/>
    </location>
</feature>
<keyword evidence="12" id="KW-0675">Receptor</keyword>
<evidence type="ECO:0000256" key="17">
    <source>
        <dbReference type="ARBA" id="ARBA00044519"/>
    </source>
</evidence>
<dbReference type="InterPro" id="IPR003598">
    <property type="entry name" value="Ig_sub2"/>
</dbReference>
<evidence type="ECO:0000259" key="21">
    <source>
        <dbReference type="PROSITE" id="PS50835"/>
    </source>
</evidence>
<comment type="cofactor">
    <cofactor evidence="18">
        <name>Mg(2+)</name>
        <dbReference type="ChEBI" id="CHEBI:18420"/>
    </cofactor>
</comment>
<feature type="binding site" evidence="18">
    <location>
        <position position="83"/>
    </location>
    <ligand>
        <name>Mg(2+)</name>
        <dbReference type="ChEBI" id="CHEBI:18420"/>
        <label>1</label>
        <note>catalytic</note>
    </ligand>
</feature>
<dbReference type="OrthoDB" id="9977309at2759"/>
<evidence type="ECO:0000256" key="18">
    <source>
        <dbReference type="PIRSR" id="PIRSR600760-2"/>
    </source>
</evidence>
<name>A0A8B8BZ94_CRAVI</name>
<evidence type="ECO:0000256" key="19">
    <source>
        <dbReference type="SAM" id="MobiDB-lite"/>
    </source>
</evidence>
<dbReference type="InterPro" id="IPR036179">
    <property type="entry name" value="Ig-like_dom_sf"/>
</dbReference>
<feature type="transmembrane region" description="Helical" evidence="20">
    <location>
        <begin position="877"/>
        <end position="904"/>
    </location>
</feature>
<keyword evidence="13" id="KW-0325">Glycoprotein</keyword>
<evidence type="ECO:0000313" key="22">
    <source>
        <dbReference type="Proteomes" id="UP000694844"/>
    </source>
</evidence>
<feature type="binding site" evidence="18">
    <location>
        <position position="158"/>
    </location>
    <ligand>
        <name>Mg(2+)</name>
        <dbReference type="ChEBI" id="CHEBI:18420"/>
        <label>1</label>
        <note>catalytic</note>
    </ligand>
</feature>
<reference evidence="23" key="1">
    <citation type="submission" date="2025-08" db="UniProtKB">
        <authorList>
            <consortium name="RefSeq"/>
        </authorList>
    </citation>
    <scope>IDENTIFICATION</scope>
    <source>
        <tissue evidence="23">Whole sample</tissue>
    </source>
</reference>
<dbReference type="InterPro" id="IPR013783">
    <property type="entry name" value="Ig-like_fold"/>
</dbReference>
<dbReference type="SMART" id="SM00408">
    <property type="entry name" value="IGc2"/>
    <property type="match status" value="2"/>
</dbReference>
<feature type="region of interest" description="Disordered" evidence="19">
    <location>
        <begin position="651"/>
        <end position="677"/>
    </location>
</feature>
<dbReference type="PROSITE" id="PS00629">
    <property type="entry name" value="IMP_1"/>
    <property type="match status" value="1"/>
</dbReference>
<dbReference type="Gene3D" id="3.30.540.10">
    <property type="entry name" value="Fructose-1,6-Bisphosphatase, subunit A, domain 1"/>
    <property type="match status" value="1"/>
</dbReference>
<evidence type="ECO:0000256" key="15">
    <source>
        <dbReference type="ARBA" id="ARBA00044465"/>
    </source>
</evidence>
<dbReference type="PROSITE" id="PS50835">
    <property type="entry name" value="IG_LIKE"/>
    <property type="match status" value="2"/>
</dbReference>
<dbReference type="InterPro" id="IPR050725">
    <property type="entry name" value="CysQ/Inositol_MonoPase"/>
</dbReference>
<keyword evidence="4 20" id="KW-0812">Transmembrane</keyword>
<dbReference type="Pfam" id="PF13927">
    <property type="entry name" value="Ig_3"/>
    <property type="match status" value="1"/>
</dbReference>
<evidence type="ECO:0000256" key="8">
    <source>
        <dbReference type="ARBA" id="ARBA00022842"/>
    </source>
</evidence>
<dbReference type="Pfam" id="PF07679">
    <property type="entry name" value="I-set"/>
    <property type="match status" value="1"/>
</dbReference>
<dbReference type="InterPro" id="IPR013098">
    <property type="entry name" value="Ig_I-set"/>
</dbReference>
<dbReference type="SMART" id="SM00409">
    <property type="entry name" value="IG"/>
    <property type="match status" value="2"/>
</dbReference>
<feature type="domain" description="Ig-like" evidence="21">
    <location>
        <begin position="456"/>
        <end position="540"/>
    </location>
</feature>
<keyword evidence="3" id="KW-0452">Lithium</keyword>
<dbReference type="GO" id="GO:0004441">
    <property type="term" value="F:inositol-1,4-bisphosphate 1-phosphatase activity"/>
    <property type="evidence" value="ECO:0007669"/>
    <property type="project" value="UniProtKB-EC"/>
</dbReference>
<evidence type="ECO:0000256" key="14">
    <source>
        <dbReference type="ARBA" id="ARBA00023319"/>
    </source>
</evidence>
<keyword evidence="5 18" id="KW-0479">Metal-binding</keyword>
<dbReference type="GO" id="GO:0016020">
    <property type="term" value="C:membrane"/>
    <property type="evidence" value="ECO:0007669"/>
    <property type="project" value="UniProtKB-SubCell"/>
</dbReference>
<dbReference type="Gene3D" id="2.60.40.10">
    <property type="entry name" value="Immunoglobulins"/>
    <property type="match status" value="2"/>
</dbReference>
<dbReference type="Gene3D" id="3.40.190.80">
    <property type="match status" value="1"/>
</dbReference>
<keyword evidence="10 20" id="KW-0472">Membrane</keyword>
<dbReference type="InterPro" id="IPR020583">
    <property type="entry name" value="Inositol_monoP_metal-BS"/>
</dbReference>
<evidence type="ECO:0000256" key="11">
    <source>
        <dbReference type="ARBA" id="ARBA00023157"/>
    </source>
</evidence>
<feature type="compositionally biased region" description="Basic residues" evidence="19">
    <location>
        <begin position="728"/>
        <end position="752"/>
    </location>
</feature>
<dbReference type="Gene3D" id="4.10.460.10">
    <property type="entry name" value="Inositol Polyphosphate 1-phosphatase, domain 1"/>
    <property type="match status" value="1"/>
</dbReference>
<organism evidence="22 23">
    <name type="scientific">Crassostrea virginica</name>
    <name type="common">Eastern oyster</name>
    <dbReference type="NCBI Taxonomy" id="6565"/>
    <lineage>
        <taxon>Eukaryota</taxon>
        <taxon>Metazoa</taxon>
        <taxon>Spiralia</taxon>
        <taxon>Lophotrochozoa</taxon>
        <taxon>Mollusca</taxon>
        <taxon>Bivalvia</taxon>
        <taxon>Autobranchia</taxon>
        <taxon>Pteriomorphia</taxon>
        <taxon>Ostreida</taxon>
        <taxon>Ostreoidea</taxon>
        <taxon>Ostreidae</taxon>
        <taxon>Crassostrea</taxon>
    </lineage>
</organism>
<sequence length="918" mass="101297">MKVSAQSLIQALVNASEKGAKIARVIRAESALLELLVQEKCGDQKNRRFLQDFKTLADVLVQEIVRHDLSGQFPGIGGSIYGEESNRFTNVLGESISVQLCEDQDATARLLCSVLDDNMAAATMLARVAHEQVVMDAGSKLQEVNAELDLDDLGVWIDPIDSTAQYISGLCGVPDGSSLVSCGLQCVVVLLGVFSKSSGLPLVGVCNRPFAQTTGDKWKGDLMWGIAVENSRVFSLPSEKTNNNKQKLVILMSQSEKQEVKKKFQASGTVQHASGAGYKLLCVNQGIADAYILSKNSTYMWDCCAPHAILLAQNGGVVSYKSLCDFKGDLSSCSELSLKHQITYHQGNQDGPSSQKWCNQDGIVAYCSLEALKSIIQAINNDYLQRTLIILAQHRRKIGKGQEGTDRNACAAFTVTVPFIIMRSFCEVSCTFLFICLCVCLSVDCQKKAKPPRWKPKSRPYNGDTIIAKSSGSNIKLSCPAYGSPKPTTQWFKDEAAFDASQRPKTKVRHSSLILNDVQEADKGNYKCVVENSAGSIDFTFIVDVIRTSWPLVLEEPQNSTVMEGERVAFQCRALNDPDATTQWIRRDSEGELANSGAETNKNFLQSNGPELVIESARVEDAGKYTCMVGNYVGIKSVDVWLIVKQTTTSTTSTTTTTTMKPPTTTTTTTPTTTTTTLTTTTTTTTLQPTTTKLAVLDIQTGPLMPDTTDDEDVFEGGSGNDMEKEEKKKKKKKKNKKKKKKKDRKRKKKLERQRERERKQQQREKKRQEELDRMNKENSMGGHVDHQNLPDLTFPNFNNPNQDLSGHIFPPSIETNPPSEDDNVFFTNTGNFNGNKDNEFISNSGNTINDVLPMDKDTFKKFPEGPQQQEEDMSAWTIYIIVGLVAGGVLLVGLVAIVVALCCNRIEDRNGYKHTSV</sequence>
<comment type="catalytic activity">
    <reaction evidence="15">
        <text>1D-myo-inositol 1,3,4-trisphosphate + H2O = 1D-myo-inositol 3,4-bisphosphate + phosphate</text>
        <dbReference type="Rhea" id="RHEA:70319"/>
        <dbReference type="ChEBI" id="CHEBI:15377"/>
        <dbReference type="ChEBI" id="CHEBI:43474"/>
        <dbReference type="ChEBI" id="CHEBI:58414"/>
        <dbReference type="ChEBI" id="CHEBI:83241"/>
    </reaction>
    <physiologicalReaction direction="left-to-right" evidence="15">
        <dbReference type="Rhea" id="RHEA:70320"/>
    </physiologicalReaction>
</comment>
<evidence type="ECO:0000256" key="5">
    <source>
        <dbReference type="ARBA" id="ARBA00022723"/>
    </source>
</evidence>
<evidence type="ECO:0000256" key="16">
    <source>
        <dbReference type="ARBA" id="ARBA00044478"/>
    </source>
</evidence>
<keyword evidence="6" id="KW-0732">Signal</keyword>
<keyword evidence="8 18" id="KW-0460">Magnesium</keyword>
<evidence type="ECO:0000256" key="7">
    <source>
        <dbReference type="ARBA" id="ARBA00022737"/>
    </source>
</evidence>
<feature type="domain" description="Ig-like" evidence="21">
    <location>
        <begin position="551"/>
        <end position="656"/>
    </location>
</feature>
<keyword evidence="14" id="KW-0393">Immunoglobulin domain</keyword>
<dbReference type="AlphaFoldDB" id="A0A8B8BZ94"/>
<comment type="catalytic activity">
    <reaction evidence="16">
        <text>1D-myo-inositol 1,4-bisphosphate + H2O = 1D-myo-inositol 4-phosphate + phosphate</text>
        <dbReference type="Rhea" id="RHEA:15553"/>
        <dbReference type="ChEBI" id="CHEBI:15377"/>
        <dbReference type="ChEBI" id="CHEBI:43474"/>
        <dbReference type="ChEBI" id="CHEBI:58282"/>
        <dbReference type="ChEBI" id="CHEBI:58469"/>
        <dbReference type="EC" id="3.1.3.57"/>
    </reaction>
    <physiologicalReaction direction="left-to-right" evidence="16">
        <dbReference type="Rhea" id="RHEA:15554"/>
    </physiologicalReaction>
</comment>
<dbReference type="GeneID" id="111114173"/>
<keyword evidence="7" id="KW-0677">Repeat</keyword>
<keyword evidence="9 20" id="KW-1133">Transmembrane helix</keyword>
<feature type="binding site" evidence="18">
    <location>
        <position position="161"/>
    </location>
    <ligand>
        <name>Mg(2+)</name>
        <dbReference type="ChEBI" id="CHEBI:18420"/>
        <label>1</label>
        <note>catalytic</note>
    </ligand>
</feature>
<dbReference type="SUPFAM" id="SSF48726">
    <property type="entry name" value="Immunoglobulin"/>
    <property type="match status" value="2"/>
</dbReference>
<dbReference type="Proteomes" id="UP000694844">
    <property type="component" value="Chromosome 9"/>
</dbReference>
<evidence type="ECO:0000256" key="10">
    <source>
        <dbReference type="ARBA" id="ARBA00023136"/>
    </source>
</evidence>
<dbReference type="Pfam" id="PF00459">
    <property type="entry name" value="Inositol_P"/>
    <property type="match status" value="1"/>
</dbReference>
<dbReference type="InterPro" id="IPR000760">
    <property type="entry name" value="Inositol_monophosphatase-like"/>
</dbReference>
<accession>A0A8B8BZ94</accession>
<protein>
    <recommendedName>
        <fullName evidence="17">inositol-1,4-bisphosphate 1-phosphatase</fullName>
        <ecNumber evidence="17">3.1.3.57</ecNumber>
    </recommendedName>
</protein>
<dbReference type="PANTHER" id="PTHR43028:SF3">
    <property type="entry name" value="INOSITOL POLYPHOSPHATE 1-PHOSPHATASE"/>
    <property type="match status" value="1"/>
</dbReference>
<keyword evidence="22" id="KW-1185">Reference proteome</keyword>
<dbReference type="InterPro" id="IPR003599">
    <property type="entry name" value="Ig_sub"/>
</dbReference>
<evidence type="ECO:0000256" key="1">
    <source>
        <dbReference type="ARBA" id="ARBA00004167"/>
    </source>
</evidence>
<evidence type="ECO:0000256" key="9">
    <source>
        <dbReference type="ARBA" id="ARBA00022989"/>
    </source>
</evidence>